<evidence type="ECO:0000313" key="1">
    <source>
        <dbReference type="EMBL" id="KKM26131.1"/>
    </source>
</evidence>
<protein>
    <submittedName>
        <fullName evidence="1">Uncharacterized protein</fullName>
    </submittedName>
</protein>
<organism evidence="1">
    <name type="scientific">marine sediment metagenome</name>
    <dbReference type="NCBI Taxonomy" id="412755"/>
    <lineage>
        <taxon>unclassified sequences</taxon>
        <taxon>metagenomes</taxon>
        <taxon>ecological metagenomes</taxon>
    </lineage>
</organism>
<accession>A0A0F9IEV7</accession>
<gene>
    <name evidence="1" type="ORF">LCGC14_1587910</name>
</gene>
<name>A0A0F9IEV7_9ZZZZ</name>
<dbReference type="EMBL" id="LAZR01012572">
    <property type="protein sequence ID" value="KKM26131.1"/>
    <property type="molecule type" value="Genomic_DNA"/>
</dbReference>
<sequence>MTQTVMMTLLSRKITYNGIELFYNPLKSFMFAIGMPIAYHKVVQLENIISGYALKGLHRGFDLEIGIAGRPSQLTGLSIIPSIQFL</sequence>
<proteinExistence type="predicted"/>
<reference evidence="1" key="1">
    <citation type="journal article" date="2015" name="Nature">
        <title>Complex archaea that bridge the gap between prokaryotes and eukaryotes.</title>
        <authorList>
            <person name="Spang A."/>
            <person name="Saw J.H."/>
            <person name="Jorgensen S.L."/>
            <person name="Zaremba-Niedzwiedzka K."/>
            <person name="Martijn J."/>
            <person name="Lind A.E."/>
            <person name="van Eijk R."/>
            <person name="Schleper C."/>
            <person name="Guy L."/>
            <person name="Ettema T.J."/>
        </authorList>
    </citation>
    <scope>NUCLEOTIDE SEQUENCE</scope>
</reference>
<dbReference type="AlphaFoldDB" id="A0A0F9IEV7"/>
<comment type="caution">
    <text evidence="1">The sequence shown here is derived from an EMBL/GenBank/DDBJ whole genome shotgun (WGS) entry which is preliminary data.</text>
</comment>